<dbReference type="GO" id="GO:0008168">
    <property type="term" value="F:methyltransferase activity"/>
    <property type="evidence" value="ECO:0007669"/>
    <property type="project" value="UniProtKB-KW"/>
</dbReference>
<dbReference type="PROSITE" id="PS51679">
    <property type="entry name" value="SAM_MT_C5"/>
    <property type="match status" value="1"/>
</dbReference>
<dbReference type="Gene3D" id="3.40.50.150">
    <property type="entry name" value="Vaccinia Virus protein VP39"/>
    <property type="match status" value="1"/>
</dbReference>
<dbReference type="Gene3D" id="3.90.120.10">
    <property type="entry name" value="DNA Methylase, subunit A, domain 2"/>
    <property type="match status" value="1"/>
</dbReference>
<keyword evidence="3 7" id="KW-0808">Transferase</keyword>
<dbReference type="Proteomes" id="UP001501725">
    <property type="component" value="Unassembled WGS sequence"/>
</dbReference>
<accession>A0ABP8GQP5</accession>
<evidence type="ECO:0000256" key="2">
    <source>
        <dbReference type="ARBA" id="ARBA00022603"/>
    </source>
</evidence>
<reference evidence="9" key="1">
    <citation type="journal article" date="2019" name="Int. J. Syst. Evol. Microbiol.">
        <title>The Global Catalogue of Microorganisms (GCM) 10K type strain sequencing project: providing services to taxonomists for standard genome sequencing and annotation.</title>
        <authorList>
            <consortium name="The Broad Institute Genomics Platform"/>
            <consortium name="The Broad Institute Genome Sequencing Center for Infectious Disease"/>
            <person name="Wu L."/>
            <person name="Ma J."/>
        </authorList>
    </citation>
    <scope>NUCLEOTIDE SEQUENCE [LARGE SCALE GENOMIC DNA]</scope>
    <source>
        <strain evidence="9">JCM 17919</strain>
    </source>
</reference>
<dbReference type="InterPro" id="IPR029063">
    <property type="entry name" value="SAM-dependent_MTases_sf"/>
</dbReference>
<dbReference type="InterPro" id="IPR050750">
    <property type="entry name" value="C5-MTase"/>
</dbReference>
<keyword evidence="2 7" id="KW-0489">Methyltransferase</keyword>
<feature type="active site" evidence="7">
    <location>
        <position position="77"/>
    </location>
</feature>
<sequence length="300" mass="34411">MYKPTAKGYFSGGGGMEIGMMEAGVEMIQSLDLDKDATDCMEANPRYFGHKVLRADIKDKTVKEQPKSDIILGTYPCQRYSTIADIHGTRTGDDLFLHFFRHVAIERPEMYWVENVPGMKKFQVVMEAMTQLPDYFVNVFCPVDAAYWLPQRRKRLLLVGTRRPFFIQPPVPGNRIRLRDIIENDPVYDMPDYVHHRLAGKYRDRPIIVDPADPAALAPTCVAHYAKDLGTRLVKDPAAPHGVRPFTVREYARLQGFPDDFHFENARSSYKLIGNAVPVHMGRWAGQQAMIYFNREQSKR</sequence>
<dbReference type="InterPro" id="IPR001525">
    <property type="entry name" value="C5_MeTfrase"/>
</dbReference>
<evidence type="ECO:0000256" key="4">
    <source>
        <dbReference type="ARBA" id="ARBA00022691"/>
    </source>
</evidence>
<comment type="caution">
    <text evidence="8">The sequence shown here is derived from an EMBL/GenBank/DDBJ whole genome shotgun (WGS) entry which is preliminary data.</text>
</comment>
<proteinExistence type="inferred from homology"/>
<keyword evidence="4 7" id="KW-0949">S-adenosyl-L-methionine</keyword>
<evidence type="ECO:0000313" key="9">
    <source>
        <dbReference type="Proteomes" id="UP001501725"/>
    </source>
</evidence>
<keyword evidence="5" id="KW-0680">Restriction system</keyword>
<dbReference type="SUPFAM" id="SSF53335">
    <property type="entry name" value="S-adenosyl-L-methionine-dependent methyltransferases"/>
    <property type="match status" value="1"/>
</dbReference>
<dbReference type="EC" id="2.1.1.37" evidence="1"/>
<dbReference type="EMBL" id="BAABGY010000007">
    <property type="protein sequence ID" value="GAA4328359.1"/>
    <property type="molecule type" value="Genomic_DNA"/>
</dbReference>
<dbReference type="RefSeq" id="WP_345255248.1">
    <property type="nucleotide sequence ID" value="NZ_BAABGY010000007.1"/>
</dbReference>
<dbReference type="PANTHER" id="PTHR46098">
    <property type="entry name" value="TRNA (CYTOSINE(38)-C(5))-METHYLTRANSFERASE"/>
    <property type="match status" value="1"/>
</dbReference>
<evidence type="ECO:0000256" key="3">
    <source>
        <dbReference type="ARBA" id="ARBA00022679"/>
    </source>
</evidence>
<comment type="catalytic activity">
    <reaction evidence="6">
        <text>a 2'-deoxycytidine in DNA + S-adenosyl-L-methionine = a 5-methyl-2'-deoxycytidine in DNA + S-adenosyl-L-homocysteine + H(+)</text>
        <dbReference type="Rhea" id="RHEA:13681"/>
        <dbReference type="Rhea" id="RHEA-COMP:11369"/>
        <dbReference type="Rhea" id="RHEA-COMP:11370"/>
        <dbReference type="ChEBI" id="CHEBI:15378"/>
        <dbReference type="ChEBI" id="CHEBI:57856"/>
        <dbReference type="ChEBI" id="CHEBI:59789"/>
        <dbReference type="ChEBI" id="CHEBI:85452"/>
        <dbReference type="ChEBI" id="CHEBI:85454"/>
        <dbReference type="EC" id="2.1.1.37"/>
    </reaction>
</comment>
<evidence type="ECO:0000256" key="5">
    <source>
        <dbReference type="ARBA" id="ARBA00022747"/>
    </source>
</evidence>
<gene>
    <name evidence="8" type="ORF">GCM10023184_18200</name>
</gene>
<evidence type="ECO:0000313" key="8">
    <source>
        <dbReference type="EMBL" id="GAA4328359.1"/>
    </source>
</evidence>
<organism evidence="8 9">
    <name type="scientific">Flaviaesturariibacter amylovorans</name>
    <dbReference type="NCBI Taxonomy" id="1084520"/>
    <lineage>
        <taxon>Bacteria</taxon>
        <taxon>Pseudomonadati</taxon>
        <taxon>Bacteroidota</taxon>
        <taxon>Chitinophagia</taxon>
        <taxon>Chitinophagales</taxon>
        <taxon>Chitinophagaceae</taxon>
        <taxon>Flaviaestuariibacter</taxon>
    </lineage>
</organism>
<evidence type="ECO:0000256" key="7">
    <source>
        <dbReference type="PROSITE-ProRule" id="PRU01016"/>
    </source>
</evidence>
<comment type="similarity">
    <text evidence="7">Belongs to the class I-like SAM-binding methyltransferase superfamily. C5-methyltransferase family.</text>
</comment>
<keyword evidence="9" id="KW-1185">Reference proteome</keyword>
<dbReference type="InterPro" id="IPR018117">
    <property type="entry name" value="C5_DNA_meth_AS"/>
</dbReference>
<name>A0ABP8GQP5_9BACT</name>
<protein>
    <recommendedName>
        <fullName evidence="1">DNA (cytosine-5-)-methyltransferase</fullName>
        <ecNumber evidence="1">2.1.1.37</ecNumber>
    </recommendedName>
</protein>
<evidence type="ECO:0000256" key="1">
    <source>
        <dbReference type="ARBA" id="ARBA00011975"/>
    </source>
</evidence>
<evidence type="ECO:0000256" key="6">
    <source>
        <dbReference type="ARBA" id="ARBA00047422"/>
    </source>
</evidence>
<dbReference type="Pfam" id="PF00145">
    <property type="entry name" value="DNA_methylase"/>
    <property type="match status" value="2"/>
</dbReference>
<dbReference type="PRINTS" id="PR00105">
    <property type="entry name" value="C5METTRFRASE"/>
</dbReference>
<dbReference type="GO" id="GO:0032259">
    <property type="term" value="P:methylation"/>
    <property type="evidence" value="ECO:0007669"/>
    <property type="project" value="UniProtKB-KW"/>
</dbReference>
<dbReference type="PROSITE" id="PS00094">
    <property type="entry name" value="C5_MTASE_1"/>
    <property type="match status" value="1"/>
</dbReference>
<dbReference type="PANTHER" id="PTHR46098:SF1">
    <property type="entry name" value="TRNA (CYTOSINE(38)-C(5))-METHYLTRANSFERASE"/>
    <property type="match status" value="1"/>
</dbReference>